<dbReference type="PANTHER" id="PTHR21047">
    <property type="entry name" value="DTDP-6-DEOXY-D-GLUCOSE-3,5 EPIMERASE"/>
    <property type="match status" value="1"/>
</dbReference>
<accession>A0A414NYT8</accession>
<proteinExistence type="inferred from homology"/>
<comment type="function">
    <text evidence="3">Catalyzes the epimerization of the C3' and C5'positions of dTDP-6-deoxy-D-xylo-4-hexulose, forming dTDP-6-deoxy-L-lyxo-4-hexulose.</text>
</comment>
<dbReference type="GO" id="GO:0008830">
    <property type="term" value="F:dTDP-4-dehydrorhamnose 3,5-epimerase activity"/>
    <property type="evidence" value="ECO:0007669"/>
    <property type="project" value="UniProtKB-UniRule"/>
</dbReference>
<comment type="subunit">
    <text evidence="3">Homodimer.</text>
</comment>
<dbReference type="OrthoDB" id="9800680at2"/>
<comment type="catalytic activity">
    <reaction evidence="3">
        <text>dTDP-4-dehydro-6-deoxy-alpha-D-glucose = dTDP-4-dehydro-beta-L-rhamnose</text>
        <dbReference type="Rhea" id="RHEA:16969"/>
        <dbReference type="ChEBI" id="CHEBI:57649"/>
        <dbReference type="ChEBI" id="CHEBI:62830"/>
        <dbReference type="EC" id="5.1.3.13"/>
    </reaction>
</comment>
<dbReference type="InterPro" id="IPR011051">
    <property type="entry name" value="RmlC_Cupin_sf"/>
</dbReference>
<dbReference type="CDD" id="cd00438">
    <property type="entry name" value="cupin_RmlC"/>
    <property type="match status" value="1"/>
</dbReference>
<dbReference type="EC" id="5.1.3.13" evidence="3"/>
<comment type="similarity">
    <text evidence="3">Belongs to the dTDP-4-dehydrorhamnose 3,5-epimerase family.</text>
</comment>
<dbReference type="InterPro" id="IPR014710">
    <property type="entry name" value="RmlC-like_jellyroll"/>
</dbReference>
<evidence type="ECO:0000313" key="4">
    <source>
        <dbReference type="EMBL" id="RHF52870.1"/>
    </source>
</evidence>
<protein>
    <recommendedName>
        <fullName evidence="3">dTDP-4-dehydrorhamnose 3,5-epimerase</fullName>
        <ecNumber evidence="3">5.1.3.13</ecNumber>
    </recommendedName>
    <alternativeName>
        <fullName evidence="3">Thymidine diphospho-4-keto-rhamnose 3,5-epimerase</fullName>
    </alternativeName>
</protein>
<comment type="pathway">
    <text evidence="3">Carbohydrate biosynthesis; dTDP-L-rhamnose biosynthesis.</text>
</comment>
<evidence type="ECO:0000256" key="1">
    <source>
        <dbReference type="PIRSR" id="PIRSR600888-1"/>
    </source>
</evidence>
<reference evidence="4 5" key="1">
    <citation type="submission" date="2018-08" db="EMBL/GenBank/DDBJ databases">
        <title>A genome reference for cultivated species of the human gut microbiota.</title>
        <authorList>
            <person name="Zou Y."/>
            <person name="Xue W."/>
            <person name="Luo G."/>
        </authorList>
    </citation>
    <scope>NUCLEOTIDE SEQUENCE [LARGE SCALE GENOMIC DNA]</scope>
    <source>
        <strain evidence="4 5">AM25-21AC</strain>
    </source>
</reference>
<evidence type="ECO:0000256" key="3">
    <source>
        <dbReference type="RuleBase" id="RU364069"/>
    </source>
</evidence>
<dbReference type="GO" id="GO:0005829">
    <property type="term" value="C:cytosol"/>
    <property type="evidence" value="ECO:0007669"/>
    <property type="project" value="TreeGrafter"/>
</dbReference>
<evidence type="ECO:0000313" key="5">
    <source>
        <dbReference type="Proteomes" id="UP000283442"/>
    </source>
</evidence>
<dbReference type="UniPathway" id="UPA00124"/>
<gene>
    <name evidence="4" type="primary">rfbC</name>
    <name evidence="4" type="ORF">DW674_02900</name>
</gene>
<dbReference type="SUPFAM" id="SSF51182">
    <property type="entry name" value="RmlC-like cupins"/>
    <property type="match status" value="1"/>
</dbReference>
<feature type="active site" description="Proton donor" evidence="1">
    <location>
        <position position="132"/>
    </location>
</feature>
<dbReference type="AlphaFoldDB" id="A0A414NYT8"/>
<dbReference type="Gene3D" id="2.60.120.10">
    <property type="entry name" value="Jelly Rolls"/>
    <property type="match status" value="1"/>
</dbReference>
<name>A0A414NYT8_9FIRM</name>
<dbReference type="NCBIfam" id="TIGR01221">
    <property type="entry name" value="rmlC"/>
    <property type="match status" value="1"/>
</dbReference>
<dbReference type="RefSeq" id="WP_118175118.1">
    <property type="nucleotide sequence ID" value="NZ_JAQEAO010000011.1"/>
</dbReference>
<dbReference type="Proteomes" id="UP000283442">
    <property type="component" value="Unassembled WGS sequence"/>
</dbReference>
<dbReference type="InterPro" id="IPR000888">
    <property type="entry name" value="RmlC-like"/>
</dbReference>
<feature type="site" description="Participates in a stacking interaction with the thymidine ring of dTDP-4-oxo-6-deoxyglucose" evidence="2">
    <location>
        <position position="138"/>
    </location>
</feature>
<dbReference type="PANTHER" id="PTHR21047:SF2">
    <property type="entry name" value="THYMIDINE DIPHOSPHO-4-KETO-RHAMNOSE 3,5-EPIMERASE"/>
    <property type="match status" value="1"/>
</dbReference>
<dbReference type="Pfam" id="PF00908">
    <property type="entry name" value="dTDP_sugar_isom"/>
    <property type="match status" value="1"/>
</dbReference>
<feature type="active site" description="Proton acceptor" evidence="1">
    <location>
        <position position="62"/>
    </location>
</feature>
<sequence>MKATETKLKGVYVLEPQVFGDARGWFMESWSKRKMEKAGIHVDFVQDNQSYSAQKGTLRGLHYQLNPMCQAKLLRATRGTIFDVAVDIRKGSPQFGQWVGVELSAENKKQLFIPRGFAHGFITLTDDVEVQYKADNYYAPECDGNIRWDDPEIGVEWPIEPVILSDKDVKAPTLKERVATSLNFVYEG</sequence>
<dbReference type="GO" id="GO:0000271">
    <property type="term" value="P:polysaccharide biosynthetic process"/>
    <property type="evidence" value="ECO:0007669"/>
    <property type="project" value="TreeGrafter"/>
</dbReference>
<comment type="caution">
    <text evidence="4">The sequence shown here is derived from an EMBL/GenBank/DDBJ whole genome shotgun (WGS) entry which is preliminary data.</text>
</comment>
<organism evidence="4 5">
    <name type="scientific">Mitsuokella multacida</name>
    <dbReference type="NCBI Taxonomy" id="52226"/>
    <lineage>
        <taxon>Bacteria</taxon>
        <taxon>Bacillati</taxon>
        <taxon>Bacillota</taxon>
        <taxon>Negativicutes</taxon>
        <taxon>Selenomonadales</taxon>
        <taxon>Selenomonadaceae</taxon>
        <taxon>Mitsuokella</taxon>
    </lineage>
</organism>
<evidence type="ECO:0000256" key="2">
    <source>
        <dbReference type="PIRSR" id="PIRSR600888-3"/>
    </source>
</evidence>
<dbReference type="EMBL" id="QRHE01000002">
    <property type="protein sequence ID" value="RHF52870.1"/>
    <property type="molecule type" value="Genomic_DNA"/>
</dbReference>
<dbReference type="GO" id="GO:0019305">
    <property type="term" value="P:dTDP-rhamnose biosynthetic process"/>
    <property type="evidence" value="ECO:0007669"/>
    <property type="project" value="UniProtKB-UniRule"/>
</dbReference>
<keyword evidence="3 4" id="KW-0413">Isomerase</keyword>